<accession>A0ABT4VRX1</accession>
<evidence type="ECO:0000313" key="2">
    <source>
        <dbReference type="EMBL" id="MDA4847457.1"/>
    </source>
</evidence>
<organism evidence="2 3">
    <name type="scientific">Hoeflea poritis</name>
    <dbReference type="NCBI Taxonomy" id="2993659"/>
    <lineage>
        <taxon>Bacteria</taxon>
        <taxon>Pseudomonadati</taxon>
        <taxon>Pseudomonadota</taxon>
        <taxon>Alphaproteobacteria</taxon>
        <taxon>Hyphomicrobiales</taxon>
        <taxon>Rhizobiaceae</taxon>
        <taxon>Hoeflea</taxon>
    </lineage>
</organism>
<comment type="caution">
    <text evidence="2">The sequence shown here is derived from an EMBL/GenBank/DDBJ whole genome shotgun (WGS) entry which is preliminary data.</text>
</comment>
<reference evidence="2" key="1">
    <citation type="submission" date="2022-11" db="EMBL/GenBank/DDBJ databases">
        <title>Hoeflea poritis sp. nov., isolated from scleractinian coral Porites lutea.</title>
        <authorList>
            <person name="Zhang G."/>
            <person name="Wei Q."/>
            <person name="Cai L."/>
        </authorList>
    </citation>
    <scope>NUCLEOTIDE SEQUENCE</scope>
    <source>
        <strain evidence="2">E7-10</strain>
    </source>
</reference>
<dbReference type="RefSeq" id="WP_271091280.1">
    <property type="nucleotide sequence ID" value="NZ_JAPJZH010000013.1"/>
</dbReference>
<sequence length="57" mass="6099">MTTWTRKTAIVTRADNGIGFETTIGMAERLLHANADAAGDDYGPTGPEQMTGKTFPI</sequence>
<gene>
    <name evidence="2" type="ORF">OOZ53_18995</name>
</gene>
<dbReference type="EMBL" id="JAPJZH010000013">
    <property type="protein sequence ID" value="MDA4847457.1"/>
    <property type="molecule type" value="Genomic_DNA"/>
</dbReference>
<protein>
    <submittedName>
        <fullName evidence="2">Uncharacterized protein</fullName>
    </submittedName>
</protein>
<evidence type="ECO:0000256" key="1">
    <source>
        <dbReference type="SAM" id="MobiDB-lite"/>
    </source>
</evidence>
<proteinExistence type="predicted"/>
<keyword evidence="3" id="KW-1185">Reference proteome</keyword>
<evidence type="ECO:0000313" key="3">
    <source>
        <dbReference type="Proteomes" id="UP001148313"/>
    </source>
</evidence>
<name>A0ABT4VRX1_9HYPH</name>
<dbReference type="Proteomes" id="UP001148313">
    <property type="component" value="Unassembled WGS sequence"/>
</dbReference>
<feature type="region of interest" description="Disordered" evidence="1">
    <location>
        <begin position="38"/>
        <end position="57"/>
    </location>
</feature>